<gene>
    <name evidence="4" type="ORF">MSL71_29040</name>
</gene>
<dbReference type="PANTHER" id="PTHR45228">
    <property type="entry name" value="CYCLIC DI-GMP PHOSPHODIESTERASE TM_0186-RELATED"/>
    <property type="match status" value="1"/>
</dbReference>
<feature type="domain" description="Response regulatory" evidence="2">
    <location>
        <begin position="9"/>
        <end position="124"/>
    </location>
</feature>
<dbReference type="SMART" id="SM00471">
    <property type="entry name" value="HDc"/>
    <property type="match status" value="1"/>
</dbReference>
<accession>A0A4U8YP83</accession>
<dbReference type="Gene3D" id="3.40.50.2300">
    <property type="match status" value="1"/>
</dbReference>
<dbReference type="CDD" id="cd00077">
    <property type="entry name" value="HDc"/>
    <property type="match status" value="1"/>
</dbReference>
<dbReference type="SUPFAM" id="SSF109604">
    <property type="entry name" value="HD-domain/PDEase-like"/>
    <property type="match status" value="1"/>
</dbReference>
<dbReference type="EMBL" id="CAADHO010000005">
    <property type="protein sequence ID" value="VFQ45247.1"/>
    <property type="molecule type" value="Genomic_DNA"/>
</dbReference>
<dbReference type="InterPro" id="IPR052020">
    <property type="entry name" value="Cyclic_di-GMP/3'3'-cGAMP_PDE"/>
</dbReference>
<dbReference type="InterPro" id="IPR003607">
    <property type="entry name" value="HD/PDEase_dom"/>
</dbReference>
<dbReference type="InterPro" id="IPR001789">
    <property type="entry name" value="Sig_transdc_resp-reg_receiver"/>
</dbReference>
<dbReference type="Pfam" id="PF13487">
    <property type="entry name" value="HD_5"/>
    <property type="match status" value="1"/>
</dbReference>
<dbReference type="CDD" id="cd19920">
    <property type="entry name" value="REC_PA4781-like"/>
    <property type="match status" value="1"/>
</dbReference>
<keyword evidence="5" id="KW-1185">Reference proteome</keyword>
<dbReference type="SUPFAM" id="SSF52172">
    <property type="entry name" value="CheY-like"/>
    <property type="match status" value="1"/>
</dbReference>
<evidence type="ECO:0000259" key="2">
    <source>
        <dbReference type="PROSITE" id="PS50110"/>
    </source>
</evidence>
<dbReference type="Pfam" id="PF00072">
    <property type="entry name" value="Response_reg"/>
    <property type="match status" value="1"/>
</dbReference>
<dbReference type="Gene3D" id="1.10.3210.10">
    <property type="entry name" value="Hypothetical protein af1432"/>
    <property type="match status" value="1"/>
</dbReference>
<feature type="modified residue" description="4-aspartylphosphate" evidence="1">
    <location>
        <position position="57"/>
    </location>
</feature>
<dbReference type="AlphaFoldDB" id="A0A4U8YP83"/>
<keyword evidence="1" id="KW-0597">Phosphoprotein</keyword>
<evidence type="ECO:0000313" key="5">
    <source>
        <dbReference type="Proteomes" id="UP000507962"/>
    </source>
</evidence>
<reference evidence="4 5" key="1">
    <citation type="submission" date="2019-03" db="EMBL/GenBank/DDBJ databases">
        <authorList>
            <person name="Nijsse B."/>
        </authorList>
    </citation>
    <scope>NUCLEOTIDE SEQUENCE [LARGE SCALE GENOMIC DNA]</scope>
    <source>
        <strain evidence="4">Desulfoluna butyratoxydans MSL71</strain>
    </source>
</reference>
<sequence>MAESLKQCRVLLVDDTRANLDILIDALKDSFKLGVAMSGVRALEYVRQHPVDLILLDVLMPELDGFEVCRRLKAAPETAGIPVIFITALDRPEDKTRGFEFGAVDYITKPFDMAEVTARVRTHLTLVTAQEALRQQNIALEAMVRERTRELEETQLEIINRLGLACEYSDECTGRHVNRISEYCRLLGRAAGLPQDEVELVALASTMHDAGKIGISDAILLKPGALTDDEWVVMKRHAEIGGELLSGSRSRLLCMAEEIALTHHERWDGTGYPKGLKGPEIPLYGRIVCICDVFDALVFERPYKKAWSVPDSLAEISQWAGRQFDPWLAELFLGLEPELTRIVNTARETGQGEEDLAKEAG</sequence>
<dbReference type="InterPro" id="IPR011006">
    <property type="entry name" value="CheY-like_superfamily"/>
</dbReference>
<name>A0A4U8YP83_9BACT</name>
<dbReference type="SMART" id="SM00448">
    <property type="entry name" value="REC"/>
    <property type="match status" value="1"/>
</dbReference>
<dbReference type="PROSITE" id="PS51832">
    <property type="entry name" value="HD_GYP"/>
    <property type="match status" value="1"/>
</dbReference>
<evidence type="ECO:0000313" key="4">
    <source>
        <dbReference type="EMBL" id="VFQ45247.1"/>
    </source>
</evidence>
<organism evidence="4 5">
    <name type="scientific">Desulfoluna butyratoxydans</name>
    <dbReference type="NCBI Taxonomy" id="231438"/>
    <lineage>
        <taxon>Bacteria</taxon>
        <taxon>Pseudomonadati</taxon>
        <taxon>Thermodesulfobacteriota</taxon>
        <taxon>Desulfobacteria</taxon>
        <taxon>Desulfobacterales</taxon>
        <taxon>Desulfolunaceae</taxon>
        <taxon>Desulfoluna</taxon>
    </lineage>
</organism>
<proteinExistence type="predicted"/>
<dbReference type="InterPro" id="IPR037522">
    <property type="entry name" value="HD_GYP_dom"/>
</dbReference>
<evidence type="ECO:0000256" key="1">
    <source>
        <dbReference type="PROSITE-ProRule" id="PRU00169"/>
    </source>
</evidence>
<evidence type="ECO:0000259" key="3">
    <source>
        <dbReference type="PROSITE" id="PS51832"/>
    </source>
</evidence>
<dbReference type="PANTHER" id="PTHR45228:SF5">
    <property type="entry name" value="CYCLIC DI-GMP PHOSPHODIESTERASE VC_1348-RELATED"/>
    <property type="match status" value="1"/>
</dbReference>
<protein>
    <submittedName>
        <fullName evidence="4">Signal transduction response regulator receiver domain</fullName>
    </submittedName>
</protein>
<dbReference type="PROSITE" id="PS50110">
    <property type="entry name" value="RESPONSE_REGULATORY"/>
    <property type="match status" value="1"/>
</dbReference>
<dbReference type="RefSeq" id="WP_218951043.1">
    <property type="nucleotide sequence ID" value="NZ_CAADHO010000005.1"/>
</dbReference>
<dbReference type="GO" id="GO:0000160">
    <property type="term" value="P:phosphorelay signal transduction system"/>
    <property type="evidence" value="ECO:0007669"/>
    <property type="project" value="InterPro"/>
</dbReference>
<dbReference type="Proteomes" id="UP000507962">
    <property type="component" value="Unassembled WGS sequence"/>
</dbReference>
<feature type="domain" description="HD-GYP" evidence="3">
    <location>
        <begin position="151"/>
        <end position="348"/>
    </location>
</feature>